<dbReference type="Gene3D" id="1.10.260.40">
    <property type="entry name" value="lambda repressor-like DNA-binding domains"/>
    <property type="match status" value="1"/>
</dbReference>
<dbReference type="Proteomes" id="UP001212326">
    <property type="component" value="Chromosome"/>
</dbReference>
<proteinExistence type="predicted"/>
<feature type="domain" description="HTH cro/C1-type" evidence="1">
    <location>
        <begin position="18"/>
        <end position="73"/>
    </location>
</feature>
<name>A0ABY7P8S6_9ACTN</name>
<keyword evidence="3" id="KW-1185">Reference proteome</keyword>
<dbReference type="PROSITE" id="PS50943">
    <property type="entry name" value="HTH_CROC1"/>
    <property type="match status" value="1"/>
</dbReference>
<accession>A0ABY7P8S6</accession>
<evidence type="ECO:0000313" key="3">
    <source>
        <dbReference type="Proteomes" id="UP001212326"/>
    </source>
</evidence>
<dbReference type="InterPro" id="IPR010982">
    <property type="entry name" value="Lambda_DNA-bd_dom_sf"/>
</dbReference>
<dbReference type="RefSeq" id="WP_270083565.1">
    <property type="nucleotide sequence ID" value="NZ_CP115300.1"/>
</dbReference>
<dbReference type="SMART" id="SM00530">
    <property type="entry name" value="HTH_XRE"/>
    <property type="match status" value="1"/>
</dbReference>
<dbReference type="SUPFAM" id="SSF47413">
    <property type="entry name" value="lambda repressor-like DNA-binding domains"/>
    <property type="match status" value="1"/>
</dbReference>
<evidence type="ECO:0000259" key="1">
    <source>
        <dbReference type="PROSITE" id="PS50943"/>
    </source>
</evidence>
<protein>
    <submittedName>
        <fullName evidence="2">Helix-turn-helix transcriptional regulator</fullName>
    </submittedName>
</protein>
<reference evidence="2 3" key="1">
    <citation type="submission" date="2022-12" db="EMBL/GenBank/DDBJ databases">
        <authorList>
            <person name="Mo P."/>
        </authorList>
    </citation>
    <scope>NUCLEOTIDE SEQUENCE [LARGE SCALE GENOMIC DNA]</scope>
    <source>
        <strain evidence="2 3">HUAS 2-6</strain>
    </source>
</reference>
<dbReference type="EMBL" id="CP115300">
    <property type="protein sequence ID" value="WBO66072.1"/>
    <property type="molecule type" value="Genomic_DNA"/>
</dbReference>
<dbReference type="Pfam" id="PF19054">
    <property type="entry name" value="DUF5753"/>
    <property type="match status" value="1"/>
</dbReference>
<gene>
    <name evidence="2" type="ORF">O1G22_26310</name>
</gene>
<sequence length="287" mass="31653">MPPKPVPTQRQRRLGHELRRMRVAAGMSAEEAAKLLGVDRGKISYMESGIRTISEERLRTLAHHCGCSDEKYVAALIEMASAGTQAWWEQYRGALPQGLLDIAELEARATRMRAACTVHIPGLLQTTDYALAVFRAVLPPLPEHEVAMRVAHRSHRQEVLAGNAAPPFIGIVHEAALRMQFGGPRVTREQLEYLLVQSETEGVTVLVVPFANGGFPGAGQTVLYAEGPSEQLDTVQIDNSHGPDFLYGEKELSKYRAHLDRMEDLALSPDDSRDFIHTIAQGLQEAS</sequence>
<dbReference type="CDD" id="cd00093">
    <property type="entry name" value="HTH_XRE"/>
    <property type="match status" value="1"/>
</dbReference>
<organism evidence="2 3">
    <name type="scientific">Streptomyces camelliae</name>
    <dbReference type="NCBI Taxonomy" id="3004093"/>
    <lineage>
        <taxon>Bacteria</taxon>
        <taxon>Bacillati</taxon>
        <taxon>Actinomycetota</taxon>
        <taxon>Actinomycetes</taxon>
        <taxon>Kitasatosporales</taxon>
        <taxon>Streptomycetaceae</taxon>
        <taxon>Streptomyces</taxon>
    </lineage>
</organism>
<dbReference type="Pfam" id="PF13560">
    <property type="entry name" value="HTH_31"/>
    <property type="match status" value="1"/>
</dbReference>
<dbReference type="InterPro" id="IPR043917">
    <property type="entry name" value="DUF5753"/>
</dbReference>
<evidence type="ECO:0000313" key="2">
    <source>
        <dbReference type="EMBL" id="WBO66072.1"/>
    </source>
</evidence>
<dbReference type="InterPro" id="IPR001387">
    <property type="entry name" value="Cro/C1-type_HTH"/>
</dbReference>